<dbReference type="AlphaFoldDB" id="A0AAD9VNK3"/>
<dbReference type="Proteomes" id="UP001258017">
    <property type="component" value="Unassembled WGS sequence"/>
</dbReference>
<reference evidence="1" key="1">
    <citation type="submission" date="2021-08" db="EMBL/GenBank/DDBJ databases">
        <authorList>
            <person name="Misof B."/>
            <person name="Oliver O."/>
            <person name="Podsiadlowski L."/>
            <person name="Donath A."/>
            <person name="Peters R."/>
            <person name="Mayer C."/>
            <person name="Rust J."/>
            <person name="Gunkel S."/>
            <person name="Lesny P."/>
            <person name="Martin S."/>
            <person name="Oeyen J.P."/>
            <person name="Petersen M."/>
            <person name="Panagiotis P."/>
            <person name="Wilbrandt J."/>
            <person name="Tanja T."/>
        </authorList>
    </citation>
    <scope>NUCLEOTIDE SEQUENCE</scope>
    <source>
        <strain evidence="1">GBR_01_08_01A</strain>
        <tissue evidence="1">Thorax + abdomen</tissue>
    </source>
</reference>
<organism evidence="1 2">
    <name type="scientific">Odynerus spinipes</name>
    <dbReference type="NCBI Taxonomy" id="1348599"/>
    <lineage>
        <taxon>Eukaryota</taxon>
        <taxon>Metazoa</taxon>
        <taxon>Ecdysozoa</taxon>
        <taxon>Arthropoda</taxon>
        <taxon>Hexapoda</taxon>
        <taxon>Insecta</taxon>
        <taxon>Pterygota</taxon>
        <taxon>Neoptera</taxon>
        <taxon>Endopterygota</taxon>
        <taxon>Hymenoptera</taxon>
        <taxon>Apocrita</taxon>
        <taxon>Aculeata</taxon>
        <taxon>Vespoidea</taxon>
        <taxon>Vespidae</taxon>
        <taxon>Eumeninae</taxon>
        <taxon>Odynerus</taxon>
    </lineage>
</organism>
<accession>A0AAD9VNK3</accession>
<dbReference type="EMBL" id="JAIFRP010000060">
    <property type="protein sequence ID" value="KAK2580322.1"/>
    <property type="molecule type" value="Genomic_DNA"/>
</dbReference>
<feature type="non-terminal residue" evidence="1">
    <location>
        <position position="1"/>
    </location>
</feature>
<comment type="caution">
    <text evidence="1">The sequence shown here is derived from an EMBL/GenBank/DDBJ whole genome shotgun (WGS) entry which is preliminary data.</text>
</comment>
<reference evidence="1" key="2">
    <citation type="journal article" date="2023" name="Commun. Biol.">
        <title>Intrasexual cuticular hydrocarbon dimorphism in a wasp sheds light on hydrocarbon biosynthesis genes in Hymenoptera.</title>
        <authorList>
            <person name="Moris V.C."/>
            <person name="Podsiadlowski L."/>
            <person name="Martin S."/>
            <person name="Oeyen J.P."/>
            <person name="Donath A."/>
            <person name="Petersen M."/>
            <person name="Wilbrandt J."/>
            <person name="Misof B."/>
            <person name="Liedtke D."/>
            <person name="Thamm M."/>
            <person name="Scheiner R."/>
            <person name="Schmitt T."/>
            <person name="Niehuis O."/>
        </authorList>
    </citation>
    <scope>NUCLEOTIDE SEQUENCE</scope>
    <source>
        <strain evidence="1">GBR_01_08_01A</strain>
    </source>
</reference>
<name>A0AAD9VNK3_9HYME</name>
<sequence>TRNRLITYNLAWSNITHYVFNPDIQYKLFLQKINKLTRNVTFVNAKF</sequence>
<gene>
    <name evidence="1" type="ORF">KPH14_001220</name>
</gene>
<proteinExistence type="predicted"/>
<keyword evidence="2" id="KW-1185">Reference proteome</keyword>
<evidence type="ECO:0000313" key="2">
    <source>
        <dbReference type="Proteomes" id="UP001258017"/>
    </source>
</evidence>
<protein>
    <submittedName>
        <fullName evidence="1">Uncharacterized protein</fullName>
    </submittedName>
</protein>
<evidence type="ECO:0000313" key="1">
    <source>
        <dbReference type="EMBL" id="KAK2580322.1"/>
    </source>
</evidence>